<keyword evidence="2" id="KW-0238">DNA-binding</keyword>
<evidence type="ECO:0000256" key="2">
    <source>
        <dbReference type="ARBA" id="ARBA00023125"/>
    </source>
</evidence>
<accession>A0A510HN19</accession>
<dbReference type="PANTHER" id="PTHR43132:SF2">
    <property type="entry name" value="ARSENICAL RESISTANCE OPERON REPRESSOR ARSR-RELATED"/>
    <property type="match status" value="1"/>
</dbReference>
<name>A0A510HN19_9ACTN</name>
<evidence type="ECO:0000259" key="4">
    <source>
        <dbReference type="PROSITE" id="PS50987"/>
    </source>
</evidence>
<evidence type="ECO:0000256" key="3">
    <source>
        <dbReference type="ARBA" id="ARBA00023163"/>
    </source>
</evidence>
<sequence>MQGMTNPPGLPADLEVGRENAELCLLARFFNGFSNSTRLSIMLLLARRGEMRVGELVRELGAPQPRISDHLRCLSWCGYVKVRRSGRNAYYSLADERVLEVLRLGWEILQDNVDRVRSCEEIDGRQRRRPA</sequence>
<dbReference type="Pfam" id="PF01022">
    <property type="entry name" value="HTH_5"/>
    <property type="match status" value="1"/>
</dbReference>
<reference evidence="5" key="1">
    <citation type="journal article" date="2019" name="Microbiol. Resour. Announc.">
        <title>Complete Genome Sequence of Rubrobacter xylanophilus Strain AA3-22, Isolated from Arima Onsen in Japan.</title>
        <authorList>
            <person name="Tomariguchi N."/>
            <person name="Miyazaki K."/>
        </authorList>
    </citation>
    <scope>NUCLEOTIDE SEQUENCE [LARGE SCALE GENOMIC DNA]</scope>
    <source>
        <strain evidence="5">AA3-22</strain>
    </source>
</reference>
<gene>
    <name evidence="5" type="ORF">RxyAA322_26190</name>
</gene>
<feature type="domain" description="HTH arsR-type" evidence="4">
    <location>
        <begin position="18"/>
        <end position="113"/>
    </location>
</feature>
<dbReference type="InterPro" id="IPR001845">
    <property type="entry name" value="HTH_ArsR_DNA-bd_dom"/>
</dbReference>
<dbReference type="OrthoDB" id="3401849at2"/>
<dbReference type="CDD" id="cd00090">
    <property type="entry name" value="HTH_ARSR"/>
    <property type="match status" value="1"/>
</dbReference>
<dbReference type="SMART" id="SM00418">
    <property type="entry name" value="HTH_ARSR"/>
    <property type="match status" value="1"/>
</dbReference>
<dbReference type="SUPFAM" id="SSF46785">
    <property type="entry name" value="Winged helix' DNA-binding domain"/>
    <property type="match status" value="1"/>
</dbReference>
<dbReference type="InterPro" id="IPR036390">
    <property type="entry name" value="WH_DNA-bd_sf"/>
</dbReference>
<dbReference type="InterPro" id="IPR036388">
    <property type="entry name" value="WH-like_DNA-bd_sf"/>
</dbReference>
<evidence type="ECO:0000313" key="6">
    <source>
        <dbReference type="Proteomes" id="UP000318065"/>
    </source>
</evidence>
<dbReference type="GO" id="GO:0003677">
    <property type="term" value="F:DNA binding"/>
    <property type="evidence" value="ECO:0007669"/>
    <property type="project" value="UniProtKB-KW"/>
</dbReference>
<protein>
    <recommendedName>
        <fullName evidence="4">HTH arsR-type domain-containing protein</fullName>
    </recommendedName>
</protein>
<dbReference type="Proteomes" id="UP000318065">
    <property type="component" value="Chromosome"/>
</dbReference>
<dbReference type="InterPro" id="IPR011991">
    <property type="entry name" value="ArsR-like_HTH"/>
</dbReference>
<keyword evidence="1" id="KW-0805">Transcription regulation</keyword>
<dbReference type="InterPro" id="IPR051011">
    <property type="entry name" value="Metal_resp_trans_reg"/>
</dbReference>
<evidence type="ECO:0000256" key="1">
    <source>
        <dbReference type="ARBA" id="ARBA00023015"/>
    </source>
</evidence>
<organism evidence="5 6">
    <name type="scientific">Rubrobacter xylanophilus</name>
    <dbReference type="NCBI Taxonomy" id="49319"/>
    <lineage>
        <taxon>Bacteria</taxon>
        <taxon>Bacillati</taxon>
        <taxon>Actinomycetota</taxon>
        <taxon>Rubrobacteria</taxon>
        <taxon>Rubrobacterales</taxon>
        <taxon>Rubrobacteraceae</taxon>
        <taxon>Rubrobacter</taxon>
    </lineage>
</organism>
<dbReference type="NCBIfam" id="NF033788">
    <property type="entry name" value="HTH_metalloreg"/>
    <property type="match status" value="1"/>
</dbReference>
<keyword evidence="3" id="KW-0804">Transcription</keyword>
<evidence type="ECO:0000313" key="5">
    <source>
        <dbReference type="EMBL" id="BBL80765.1"/>
    </source>
</evidence>
<proteinExistence type="predicted"/>
<dbReference type="Gene3D" id="1.10.10.10">
    <property type="entry name" value="Winged helix-like DNA-binding domain superfamily/Winged helix DNA-binding domain"/>
    <property type="match status" value="1"/>
</dbReference>
<dbReference type="GO" id="GO:0003700">
    <property type="term" value="F:DNA-binding transcription factor activity"/>
    <property type="evidence" value="ECO:0007669"/>
    <property type="project" value="InterPro"/>
</dbReference>
<keyword evidence="6" id="KW-1185">Reference proteome</keyword>
<dbReference type="PANTHER" id="PTHR43132">
    <property type="entry name" value="ARSENICAL RESISTANCE OPERON REPRESSOR ARSR-RELATED"/>
    <property type="match status" value="1"/>
</dbReference>
<dbReference type="PRINTS" id="PR00778">
    <property type="entry name" value="HTHARSR"/>
</dbReference>
<dbReference type="AlphaFoldDB" id="A0A510HN19"/>
<dbReference type="EMBL" id="AP019791">
    <property type="protein sequence ID" value="BBL80765.1"/>
    <property type="molecule type" value="Genomic_DNA"/>
</dbReference>
<dbReference type="PROSITE" id="PS50987">
    <property type="entry name" value="HTH_ARSR_2"/>
    <property type="match status" value="1"/>
</dbReference>